<keyword evidence="9" id="KW-1185">Reference proteome</keyword>
<dbReference type="PANTHER" id="PTHR34820:SF4">
    <property type="entry name" value="INNER MEMBRANE PROTEIN YEBZ"/>
    <property type="match status" value="1"/>
</dbReference>
<feature type="transmembrane region" description="Helical" evidence="6">
    <location>
        <begin position="177"/>
        <end position="203"/>
    </location>
</feature>
<accession>A0A919WJU4</accession>
<feature type="transmembrane region" description="Helical" evidence="6">
    <location>
        <begin position="6"/>
        <end position="29"/>
    </location>
</feature>
<feature type="transmembrane region" description="Helical" evidence="6">
    <location>
        <begin position="339"/>
        <end position="362"/>
    </location>
</feature>
<feature type="transmembrane region" description="Helical" evidence="6">
    <location>
        <begin position="143"/>
        <end position="165"/>
    </location>
</feature>
<feature type="transmembrane region" description="Helical" evidence="6">
    <location>
        <begin position="86"/>
        <end position="105"/>
    </location>
</feature>
<comment type="caution">
    <text evidence="8">The sequence shown here is derived from an EMBL/GenBank/DDBJ whole genome shotgun (WGS) entry which is preliminary data.</text>
</comment>
<feature type="transmembrane region" description="Helical" evidence="6">
    <location>
        <begin position="112"/>
        <end position="131"/>
    </location>
</feature>
<dbReference type="PANTHER" id="PTHR34820">
    <property type="entry name" value="INNER MEMBRANE PROTEIN YEBZ"/>
    <property type="match status" value="1"/>
</dbReference>
<feature type="domain" description="Copper resistance protein D" evidence="7">
    <location>
        <begin position="175"/>
        <end position="271"/>
    </location>
</feature>
<organism evidence="8 9">
    <name type="scientific">Robertmurraya siralis</name>
    <dbReference type="NCBI Taxonomy" id="77777"/>
    <lineage>
        <taxon>Bacteria</taxon>
        <taxon>Bacillati</taxon>
        <taxon>Bacillota</taxon>
        <taxon>Bacilli</taxon>
        <taxon>Bacillales</taxon>
        <taxon>Bacillaceae</taxon>
        <taxon>Robertmurraya</taxon>
    </lineage>
</organism>
<gene>
    <name evidence="8" type="ORF">J27TS8_33640</name>
</gene>
<evidence type="ECO:0000256" key="1">
    <source>
        <dbReference type="ARBA" id="ARBA00004651"/>
    </source>
</evidence>
<protein>
    <recommendedName>
        <fullName evidence="7">Copper resistance protein D domain-containing protein</fullName>
    </recommendedName>
</protein>
<sequence>MEVITIISQVLLYVCFSLLAGSFLLLLVPNNYRPDLRISKGFMSASVITVPIVSFIPILDITRLLAPRLGFVDSLKMVLTTYTVGTAWNFTLLASVLLLLLMLVARRSEQGVFAFLGIGLTLGLILTVAWSSHAGAVDPVRGIISDFIHLTASSIWVGVILVVGWNSVNHHNWLKFLRWFSMVAISCLVITAISGLMLMSIMVDDYPNSWRVSYGQGLLIKHVFLLPLIFYAFVNGALVKSLILRNSHFNPIPWVRLEGLILLVIFAITAVFSQKSPPYGNYMSNEAVSPLFRLFHDEMIDASSTIAFAGNLNTVFFLVLSISLLGLMGWSFFKKTPIIISFFFSSLCVLSVYMMLMVSVVVR</sequence>
<keyword evidence="2" id="KW-1003">Cell membrane</keyword>
<keyword evidence="5 6" id="KW-0472">Membrane</keyword>
<dbReference type="RefSeq" id="WP_095314575.1">
    <property type="nucleotide sequence ID" value="NZ_BORC01000006.1"/>
</dbReference>
<proteinExistence type="predicted"/>
<evidence type="ECO:0000313" key="9">
    <source>
        <dbReference type="Proteomes" id="UP000682111"/>
    </source>
</evidence>
<dbReference type="EMBL" id="BORC01000006">
    <property type="protein sequence ID" value="GIN63371.1"/>
    <property type="molecule type" value="Genomic_DNA"/>
</dbReference>
<evidence type="ECO:0000259" key="7">
    <source>
        <dbReference type="Pfam" id="PF05425"/>
    </source>
</evidence>
<evidence type="ECO:0000256" key="6">
    <source>
        <dbReference type="SAM" id="Phobius"/>
    </source>
</evidence>
<evidence type="ECO:0000313" key="8">
    <source>
        <dbReference type="EMBL" id="GIN63371.1"/>
    </source>
</evidence>
<keyword evidence="4 6" id="KW-1133">Transmembrane helix</keyword>
<feature type="transmembrane region" description="Helical" evidence="6">
    <location>
        <begin position="306"/>
        <end position="327"/>
    </location>
</feature>
<evidence type="ECO:0000256" key="3">
    <source>
        <dbReference type="ARBA" id="ARBA00022692"/>
    </source>
</evidence>
<dbReference type="AlphaFoldDB" id="A0A919WJU4"/>
<dbReference type="InterPro" id="IPR008457">
    <property type="entry name" value="Cu-R_CopD_dom"/>
</dbReference>
<dbReference type="GO" id="GO:0006825">
    <property type="term" value="P:copper ion transport"/>
    <property type="evidence" value="ECO:0007669"/>
    <property type="project" value="InterPro"/>
</dbReference>
<name>A0A919WJU4_9BACI</name>
<dbReference type="Proteomes" id="UP000682111">
    <property type="component" value="Unassembled WGS sequence"/>
</dbReference>
<evidence type="ECO:0000256" key="2">
    <source>
        <dbReference type="ARBA" id="ARBA00022475"/>
    </source>
</evidence>
<feature type="transmembrane region" description="Helical" evidence="6">
    <location>
        <begin position="223"/>
        <end position="243"/>
    </location>
</feature>
<reference evidence="8" key="1">
    <citation type="submission" date="2021-03" db="EMBL/GenBank/DDBJ databases">
        <title>Antimicrobial resistance genes in bacteria isolated from Japanese honey, and their potential for conferring macrolide and lincosamide resistance in the American foulbrood pathogen Paenibacillus larvae.</title>
        <authorList>
            <person name="Okamoto M."/>
            <person name="Kumagai M."/>
            <person name="Kanamori H."/>
            <person name="Takamatsu D."/>
        </authorList>
    </citation>
    <scope>NUCLEOTIDE SEQUENCE</scope>
    <source>
        <strain evidence="8">J27TS8</strain>
    </source>
</reference>
<keyword evidence="3 6" id="KW-0812">Transmembrane</keyword>
<evidence type="ECO:0000256" key="5">
    <source>
        <dbReference type="ARBA" id="ARBA00023136"/>
    </source>
</evidence>
<dbReference type="InterPro" id="IPR032694">
    <property type="entry name" value="CopC/D"/>
</dbReference>
<evidence type="ECO:0000256" key="4">
    <source>
        <dbReference type="ARBA" id="ARBA00022989"/>
    </source>
</evidence>
<comment type="subcellular location">
    <subcellularLocation>
        <location evidence="1">Cell membrane</location>
        <topology evidence="1">Multi-pass membrane protein</topology>
    </subcellularLocation>
</comment>
<feature type="transmembrane region" description="Helical" evidence="6">
    <location>
        <begin position="41"/>
        <end position="66"/>
    </location>
</feature>
<dbReference type="Pfam" id="PF05425">
    <property type="entry name" value="CopD"/>
    <property type="match status" value="1"/>
</dbReference>
<feature type="transmembrane region" description="Helical" evidence="6">
    <location>
        <begin position="255"/>
        <end position="273"/>
    </location>
</feature>
<dbReference type="GO" id="GO:0005886">
    <property type="term" value="C:plasma membrane"/>
    <property type="evidence" value="ECO:0007669"/>
    <property type="project" value="UniProtKB-SubCell"/>
</dbReference>